<dbReference type="OrthoDB" id="3083394at2759"/>
<comment type="caution">
    <text evidence="1">The sequence shown here is derived from an EMBL/GenBank/DDBJ whole genome shotgun (WGS) entry which is preliminary data.</text>
</comment>
<dbReference type="Proteomes" id="UP000623467">
    <property type="component" value="Unassembled WGS sequence"/>
</dbReference>
<evidence type="ECO:0000313" key="2">
    <source>
        <dbReference type="Proteomes" id="UP000623467"/>
    </source>
</evidence>
<dbReference type="AlphaFoldDB" id="A0A8H6YXP5"/>
<dbReference type="EMBL" id="JACAZH010000006">
    <property type="protein sequence ID" value="KAF7367127.1"/>
    <property type="molecule type" value="Genomic_DNA"/>
</dbReference>
<accession>A0A8H6YXP5</accession>
<organism evidence="1 2">
    <name type="scientific">Mycena sanguinolenta</name>
    <dbReference type="NCBI Taxonomy" id="230812"/>
    <lineage>
        <taxon>Eukaryota</taxon>
        <taxon>Fungi</taxon>
        <taxon>Dikarya</taxon>
        <taxon>Basidiomycota</taxon>
        <taxon>Agaricomycotina</taxon>
        <taxon>Agaricomycetes</taxon>
        <taxon>Agaricomycetidae</taxon>
        <taxon>Agaricales</taxon>
        <taxon>Marasmiineae</taxon>
        <taxon>Mycenaceae</taxon>
        <taxon>Mycena</taxon>
    </lineage>
</organism>
<reference evidence="1" key="1">
    <citation type="submission" date="2020-05" db="EMBL/GenBank/DDBJ databases">
        <title>Mycena genomes resolve the evolution of fungal bioluminescence.</title>
        <authorList>
            <person name="Tsai I.J."/>
        </authorList>
    </citation>
    <scope>NUCLEOTIDE SEQUENCE</scope>
    <source>
        <strain evidence="1">160909Yilan</strain>
    </source>
</reference>
<name>A0A8H6YXP5_9AGAR</name>
<evidence type="ECO:0000313" key="1">
    <source>
        <dbReference type="EMBL" id="KAF7367127.1"/>
    </source>
</evidence>
<sequence>MGDHMPHEPLRSSVYGEDEKWTRLHAQVNLNECKDRNDSVVDPSVLYSQAELSKSESLAFIEELVKRANEEFLNNIPRYALAQAYAFKAMEGRDMTQAIIDCLISLQLFPLGTQTSELQIQVRDLVLNLLKINENQPNTHGGSPSQ</sequence>
<proteinExistence type="predicted"/>
<protein>
    <submittedName>
        <fullName evidence="1">Uncharacterized protein</fullName>
    </submittedName>
</protein>
<keyword evidence="2" id="KW-1185">Reference proteome</keyword>
<gene>
    <name evidence="1" type="ORF">MSAN_00972400</name>
</gene>